<protein>
    <recommendedName>
        <fullName evidence="5">Secreted protein</fullName>
    </recommendedName>
</protein>
<keyword evidence="4" id="KW-1185">Reference proteome</keyword>
<accession>A0A9W8MII0</accession>
<feature type="signal peptide" evidence="2">
    <location>
        <begin position="1"/>
        <end position="24"/>
    </location>
</feature>
<sequence>MLNLGFDALTILVFFSLLATHCVGAPLPAPDNALQHGDLNARQTASCPLPPPNSCAFRYKTPLPDESDTQPAGGTPDSP</sequence>
<reference evidence="3" key="1">
    <citation type="submission" date="2022-06" db="EMBL/GenBank/DDBJ databases">
        <title>Genome Sequence of Candolleomyces eurysporus.</title>
        <authorList>
            <person name="Buettner E."/>
        </authorList>
    </citation>
    <scope>NUCLEOTIDE SEQUENCE</scope>
    <source>
        <strain evidence="3">VTCC 930004</strain>
    </source>
</reference>
<keyword evidence="2" id="KW-0732">Signal</keyword>
<name>A0A9W8MII0_9AGAR</name>
<dbReference type="Proteomes" id="UP001140091">
    <property type="component" value="Unassembled WGS sequence"/>
</dbReference>
<dbReference type="EMBL" id="JANBPK010000858">
    <property type="protein sequence ID" value="KAJ2929799.1"/>
    <property type="molecule type" value="Genomic_DNA"/>
</dbReference>
<dbReference type="AlphaFoldDB" id="A0A9W8MII0"/>
<comment type="caution">
    <text evidence="3">The sequence shown here is derived from an EMBL/GenBank/DDBJ whole genome shotgun (WGS) entry which is preliminary data.</text>
</comment>
<evidence type="ECO:0000256" key="2">
    <source>
        <dbReference type="SAM" id="SignalP"/>
    </source>
</evidence>
<organism evidence="3 4">
    <name type="scientific">Candolleomyces eurysporus</name>
    <dbReference type="NCBI Taxonomy" id="2828524"/>
    <lineage>
        <taxon>Eukaryota</taxon>
        <taxon>Fungi</taxon>
        <taxon>Dikarya</taxon>
        <taxon>Basidiomycota</taxon>
        <taxon>Agaricomycotina</taxon>
        <taxon>Agaricomycetes</taxon>
        <taxon>Agaricomycetidae</taxon>
        <taxon>Agaricales</taxon>
        <taxon>Agaricineae</taxon>
        <taxon>Psathyrellaceae</taxon>
        <taxon>Candolleomyces</taxon>
    </lineage>
</organism>
<proteinExistence type="predicted"/>
<feature type="chain" id="PRO_5040888155" description="Secreted protein" evidence="2">
    <location>
        <begin position="25"/>
        <end position="79"/>
    </location>
</feature>
<feature type="region of interest" description="Disordered" evidence="1">
    <location>
        <begin position="59"/>
        <end position="79"/>
    </location>
</feature>
<dbReference type="OrthoDB" id="10360044at2759"/>
<gene>
    <name evidence="3" type="ORF">H1R20_g7300</name>
</gene>
<evidence type="ECO:0000313" key="4">
    <source>
        <dbReference type="Proteomes" id="UP001140091"/>
    </source>
</evidence>
<evidence type="ECO:0008006" key="5">
    <source>
        <dbReference type="Google" id="ProtNLM"/>
    </source>
</evidence>
<evidence type="ECO:0000313" key="3">
    <source>
        <dbReference type="EMBL" id="KAJ2929799.1"/>
    </source>
</evidence>
<feature type="non-terminal residue" evidence="3">
    <location>
        <position position="79"/>
    </location>
</feature>
<evidence type="ECO:0000256" key="1">
    <source>
        <dbReference type="SAM" id="MobiDB-lite"/>
    </source>
</evidence>